<organism evidence="10 11">
    <name type="scientific">Nitrospira moscoviensis</name>
    <dbReference type="NCBI Taxonomy" id="42253"/>
    <lineage>
        <taxon>Bacteria</taxon>
        <taxon>Pseudomonadati</taxon>
        <taxon>Nitrospirota</taxon>
        <taxon>Nitrospiria</taxon>
        <taxon>Nitrospirales</taxon>
        <taxon>Nitrospiraceae</taxon>
        <taxon>Nitrospira</taxon>
    </lineage>
</organism>
<dbReference type="STRING" id="42253.NITMOv2_2042"/>
<feature type="domain" description="Polymerase/histidinol phosphatase N-terminal" evidence="9">
    <location>
        <begin position="6"/>
        <end position="73"/>
    </location>
</feature>
<dbReference type="InterPro" id="IPR012340">
    <property type="entry name" value="NA-bd_OB-fold"/>
</dbReference>
<dbReference type="PANTHER" id="PTHR32294:SF0">
    <property type="entry name" value="DNA POLYMERASE III SUBUNIT ALPHA"/>
    <property type="match status" value="1"/>
</dbReference>
<reference evidence="10 11" key="1">
    <citation type="journal article" date="2015" name="Proc. Natl. Acad. Sci. U.S.A.">
        <title>Expanded metabolic versatility of ubiquitous nitrite-oxidizing bacteria from the genus Nitrospira.</title>
        <authorList>
            <person name="Koch H."/>
            <person name="Lucker S."/>
            <person name="Albertsen M."/>
            <person name="Kitzinger K."/>
            <person name="Herbold C."/>
            <person name="Spieck E."/>
            <person name="Nielsen P.H."/>
            <person name="Wagner M."/>
            <person name="Daims H."/>
        </authorList>
    </citation>
    <scope>NUCLEOTIDE SEQUENCE [LARGE SCALE GENOMIC DNA]</scope>
    <source>
        <strain evidence="10 11">NSP M-1</strain>
    </source>
</reference>
<dbReference type="Gene3D" id="1.10.10.1600">
    <property type="entry name" value="Bacterial DNA polymerase III alpha subunit, thumb domain"/>
    <property type="match status" value="1"/>
</dbReference>
<evidence type="ECO:0000256" key="2">
    <source>
        <dbReference type="ARBA" id="ARBA00012417"/>
    </source>
</evidence>
<dbReference type="PANTHER" id="PTHR32294">
    <property type="entry name" value="DNA POLYMERASE III SUBUNIT ALPHA"/>
    <property type="match status" value="1"/>
</dbReference>
<dbReference type="EMBL" id="CP011801">
    <property type="protein sequence ID" value="ALA58459.1"/>
    <property type="molecule type" value="Genomic_DNA"/>
</dbReference>
<dbReference type="SUPFAM" id="SSF89550">
    <property type="entry name" value="PHP domain-like"/>
    <property type="match status" value="1"/>
</dbReference>
<dbReference type="Gene3D" id="3.20.20.140">
    <property type="entry name" value="Metal-dependent hydrolases"/>
    <property type="match status" value="1"/>
</dbReference>
<evidence type="ECO:0000256" key="7">
    <source>
        <dbReference type="ARBA" id="ARBA00022932"/>
    </source>
</evidence>
<dbReference type="PATRIC" id="fig|42253.5.peg.2014"/>
<comment type="catalytic activity">
    <reaction evidence="8">
        <text>DNA(n) + a 2'-deoxyribonucleoside 5'-triphosphate = DNA(n+1) + diphosphate</text>
        <dbReference type="Rhea" id="RHEA:22508"/>
        <dbReference type="Rhea" id="RHEA-COMP:17339"/>
        <dbReference type="Rhea" id="RHEA-COMP:17340"/>
        <dbReference type="ChEBI" id="CHEBI:33019"/>
        <dbReference type="ChEBI" id="CHEBI:61560"/>
        <dbReference type="ChEBI" id="CHEBI:173112"/>
        <dbReference type="EC" id="2.7.7.7"/>
    </reaction>
</comment>
<dbReference type="CDD" id="cd12113">
    <property type="entry name" value="PHP_PolIIIA_DnaE3"/>
    <property type="match status" value="1"/>
</dbReference>
<dbReference type="GO" id="GO:0008408">
    <property type="term" value="F:3'-5' exonuclease activity"/>
    <property type="evidence" value="ECO:0007669"/>
    <property type="project" value="InterPro"/>
</dbReference>
<keyword evidence="5 10" id="KW-0548">Nucleotidyltransferase</keyword>
<dbReference type="NCBIfam" id="NF004226">
    <property type="entry name" value="PRK05673.1"/>
    <property type="match status" value="1"/>
</dbReference>
<dbReference type="NCBIfam" id="NF005298">
    <property type="entry name" value="PRK06826.1"/>
    <property type="match status" value="1"/>
</dbReference>
<dbReference type="InterPro" id="IPR004013">
    <property type="entry name" value="PHP_dom"/>
</dbReference>
<dbReference type="InterPro" id="IPR029460">
    <property type="entry name" value="DNAPol_HHH"/>
</dbReference>
<keyword evidence="7" id="KW-0239">DNA-directed DNA polymerase</keyword>
<dbReference type="InterPro" id="IPR016195">
    <property type="entry name" value="Pol/histidinol_Pase-like"/>
</dbReference>
<proteinExistence type="predicted"/>
<dbReference type="GO" id="GO:0006260">
    <property type="term" value="P:DNA replication"/>
    <property type="evidence" value="ECO:0007669"/>
    <property type="project" value="UniProtKB-KW"/>
</dbReference>
<dbReference type="Gene3D" id="2.40.50.140">
    <property type="entry name" value="Nucleic acid-binding proteins"/>
    <property type="match status" value="1"/>
</dbReference>
<comment type="subcellular location">
    <subcellularLocation>
        <location evidence="1">Cytoplasm</location>
    </subcellularLocation>
</comment>
<evidence type="ECO:0000256" key="8">
    <source>
        <dbReference type="ARBA" id="ARBA00049244"/>
    </source>
</evidence>
<dbReference type="Gene3D" id="1.10.150.870">
    <property type="match status" value="1"/>
</dbReference>
<dbReference type="InterPro" id="IPR004365">
    <property type="entry name" value="NA-bd_OB_tRNA"/>
</dbReference>
<dbReference type="Pfam" id="PF14579">
    <property type="entry name" value="HHH_6"/>
    <property type="match status" value="1"/>
</dbReference>
<dbReference type="KEGG" id="nmv:NITMOv2_2042"/>
<dbReference type="EC" id="2.7.7.7" evidence="2"/>
<dbReference type="Pfam" id="PF17657">
    <property type="entry name" value="DNA_pol3_finger"/>
    <property type="match status" value="1"/>
</dbReference>
<keyword evidence="4 10" id="KW-0808">Transferase</keyword>
<evidence type="ECO:0000259" key="9">
    <source>
        <dbReference type="SMART" id="SM00481"/>
    </source>
</evidence>
<dbReference type="OrthoDB" id="9803237at2"/>
<dbReference type="AlphaFoldDB" id="A0A0K2GC83"/>
<dbReference type="Proteomes" id="UP000069205">
    <property type="component" value="Chromosome"/>
</dbReference>
<evidence type="ECO:0000313" key="10">
    <source>
        <dbReference type="EMBL" id="ALA58459.1"/>
    </source>
</evidence>
<protein>
    <recommendedName>
        <fullName evidence="3">DNA polymerase III subunit alpha</fullName>
        <ecNumber evidence="2">2.7.7.7</ecNumber>
    </recommendedName>
</protein>
<accession>A0A0K2GC83</accession>
<dbReference type="InterPro" id="IPR040982">
    <property type="entry name" value="DNA_pol3_finger"/>
</dbReference>
<evidence type="ECO:0000256" key="1">
    <source>
        <dbReference type="ARBA" id="ARBA00004496"/>
    </source>
</evidence>
<dbReference type="GO" id="GO:0005737">
    <property type="term" value="C:cytoplasm"/>
    <property type="evidence" value="ECO:0007669"/>
    <property type="project" value="UniProtKB-SubCell"/>
</dbReference>
<evidence type="ECO:0000256" key="3">
    <source>
        <dbReference type="ARBA" id="ARBA00019114"/>
    </source>
</evidence>
<evidence type="ECO:0000256" key="4">
    <source>
        <dbReference type="ARBA" id="ARBA00022679"/>
    </source>
</evidence>
<dbReference type="InterPro" id="IPR003141">
    <property type="entry name" value="Pol/His_phosphatase_N"/>
</dbReference>
<sequence length="1153" mass="127203">MASSFVHLHLHTQFSLLDGANQIEPLVQQVKAYGQPAVAMTDHGNMFGAVEFYRKAKEAGVKPIIGCEAYMALGSRLAKKDSGLAHNDYYHLILLARNLTGYQNLIKLVSKAYLEGFYYKPRMDKEILKEHHDGLIALSGCLSGEIPYLIGQKDMAGAMAVAGEFQEIFGKDHFYLEVQANGLDHQRVANAGLMEIHKKLGIPLAGTNDCHYLNKEDSRPHELMLCLQTGKTLSDPNRMKFDTDQLYVKSTEEIAPAFAEFPGAVSNTCRIADHCELELTLNKTHLPQYKVPEGYTRESYVEHLAIAGLKERLKERPSKVPSAVYEQRLREELMVICSMGFAGYFLIVWDIIRFARLRGIPVGPGRGSAAGSLVAYALRITDLDPLVYTLLFERFLNPERVSLPDIDMDFCMDRRGEVINYVVEKYGSDHVAQIITFGTLGAKAAIRDVGRVLEIPYAECDKVAKLVPNQLNITLQQALEQEPKLRELVETDTKIAELMKVAQSLEGLARHASTHAAGVVISEGPLTDHVPLYKGANDEIVTQYTMGDVEKIGLVKFDFLGLKTLTMIKRAVDLINAGDPDRPPLIIEEIPFDDAKTFQLLSSGKTTGLFQLESSGMRDLLTGLKPDRFEDIIAIIALYRPGPMDLIPDFIKRKQGKVPITYETPELEPILKDTYGVIVYQEQVMAIANKVAGFSLGQADILRRAMGKKKPEEMEKLRVKFLDGAKQNKIPEKKAEKLYELIQKFAGYGFNKSHAAAYAVVCYHTAYLKAHYPTEFMAALMTSDMGNTDKIVGYFTECRDLGIKVLGPDVNASQKNFAVADGAIRFGLAAIKNVGEGAVESVLAVRSESGPFTSFFDFCRRVDLHKVNKRMLEGLIKAGAFDSTGAKRAQLMAVLDQAVEAGAAAQHERDCGQTSIFGDAMAGHETPAHAATPPLPAIPEWDQAQRLKYERELTGFYITAHPLARYEATIQALSTATTAGLAELSDGKEVKICGIIATVKSMLTKKGDRMAYLTVEDLQGTVEVIAFPDLFKSAGDLIAPERLVRITGTIDRGDKGTKLRGAKIEPLADVQTQSIKRVRICLTDRPEVREQLPKLLDIFKRHPGTSTISMTFRTDGALEADTAPLPHLAVSASEHFVADVEEVLGKGSLSLLS</sequence>
<gene>
    <name evidence="10" type="primary">dnaE</name>
    <name evidence="10" type="ORF">NITMOv2_2042</name>
</gene>
<evidence type="ECO:0000256" key="6">
    <source>
        <dbReference type="ARBA" id="ARBA00022705"/>
    </source>
</evidence>
<dbReference type="SMART" id="SM00481">
    <property type="entry name" value="POLIIIAc"/>
    <property type="match status" value="1"/>
</dbReference>
<dbReference type="GO" id="GO:0003887">
    <property type="term" value="F:DNA-directed DNA polymerase activity"/>
    <property type="evidence" value="ECO:0007669"/>
    <property type="project" value="UniProtKB-KW"/>
</dbReference>
<dbReference type="InterPro" id="IPR011708">
    <property type="entry name" value="DNA_pol3_alpha_NTPase_dom"/>
</dbReference>
<name>A0A0K2GC83_NITMO</name>
<dbReference type="NCBIfam" id="TIGR00594">
    <property type="entry name" value="polc"/>
    <property type="match status" value="1"/>
</dbReference>
<dbReference type="InterPro" id="IPR004805">
    <property type="entry name" value="DnaE2/DnaE/PolC"/>
</dbReference>
<dbReference type="CDD" id="cd04485">
    <property type="entry name" value="DnaE_OBF"/>
    <property type="match status" value="1"/>
</dbReference>
<keyword evidence="11" id="KW-1185">Reference proteome</keyword>
<dbReference type="Pfam" id="PF07733">
    <property type="entry name" value="DNA_pol3_alpha"/>
    <property type="match status" value="1"/>
</dbReference>
<evidence type="ECO:0000256" key="5">
    <source>
        <dbReference type="ARBA" id="ARBA00022695"/>
    </source>
</evidence>
<keyword evidence="6" id="KW-0235">DNA replication</keyword>
<dbReference type="GO" id="GO:0003676">
    <property type="term" value="F:nucleic acid binding"/>
    <property type="evidence" value="ECO:0007669"/>
    <property type="project" value="InterPro"/>
</dbReference>
<dbReference type="Pfam" id="PF01336">
    <property type="entry name" value="tRNA_anti-codon"/>
    <property type="match status" value="1"/>
</dbReference>
<dbReference type="RefSeq" id="WP_053379626.1">
    <property type="nucleotide sequence ID" value="NZ_CP011801.1"/>
</dbReference>
<dbReference type="Pfam" id="PF02811">
    <property type="entry name" value="PHP"/>
    <property type="match status" value="1"/>
</dbReference>
<dbReference type="InterPro" id="IPR041931">
    <property type="entry name" value="DNA_pol3_alpha_thumb_dom"/>
</dbReference>
<evidence type="ECO:0000313" key="11">
    <source>
        <dbReference type="Proteomes" id="UP000069205"/>
    </source>
</evidence>